<dbReference type="EMBL" id="DVMH01000002">
    <property type="protein sequence ID" value="HIU09646.1"/>
    <property type="molecule type" value="Genomic_DNA"/>
</dbReference>
<evidence type="ECO:0000313" key="3">
    <source>
        <dbReference type="Proteomes" id="UP000824124"/>
    </source>
</evidence>
<dbReference type="AlphaFoldDB" id="A0A9D1KYS2"/>
<reference evidence="2" key="2">
    <citation type="journal article" date="2021" name="PeerJ">
        <title>Extensive microbial diversity within the chicken gut microbiome revealed by metagenomics and culture.</title>
        <authorList>
            <person name="Gilroy R."/>
            <person name="Ravi A."/>
            <person name="Getino M."/>
            <person name="Pursley I."/>
            <person name="Horton D.L."/>
            <person name="Alikhan N.F."/>
            <person name="Baker D."/>
            <person name="Gharbi K."/>
            <person name="Hall N."/>
            <person name="Watson M."/>
            <person name="Adriaenssens E.M."/>
            <person name="Foster-Nyarko E."/>
            <person name="Jarju S."/>
            <person name="Secka A."/>
            <person name="Antonio M."/>
            <person name="Oren A."/>
            <person name="Chaudhuri R.R."/>
            <person name="La Ragione R."/>
            <person name="Hildebrand F."/>
            <person name="Pallen M.J."/>
        </authorList>
    </citation>
    <scope>NUCLEOTIDE SEQUENCE</scope>
    <source>
        <strain evidence="2">2830</strain>
    </source>
</reference>
<reference evidence="2" key="1">
    <citation type="submission" date="2020-10" db="EMBL/GenBank/DDBJ databases">
        <authorList>
            <person name="Gilroy R."/>
        </authorList>
    </citation>
    <scope>NUCLEOTIDE SEQUENCE</scope>
    <source>
        <strain evidence="2">2830</strain>
    </source>
</reference>
<evidence type="ECO:0000256" key="1">
    <source>
        <dbReference type="SAM" id="Phobius"/>
    </source>
</evidence>
<keyword evidence="1" id="KW-1133">Transmembrane helix</keyword>
<feature type="transmembrane region" description="Helical" evidence="1">
    <location>
        <begin position="49"/>
        <end position="68"/>
    </location>
</feature>
<name>A0A9D1KYS2_9FIRM</name>
<organism evidence="2 3">
    <name type="scientific">Candidatus Avidehalobacter gallistercoris</name>
    <dbReference type="NCBI Taxonomy" id="2840694"/>
    <lineage>
        <taxon>Bacteria</taxon>
        <taxon>Bacillati</taxon>
        <taxon>Bacillota</taxon>
        <taxon>Clostridia</taxon>
        <taxon>Eubacteriales</taxon>
        <taxon>Peptococcaceae</taxon>
        <taxon>Peptococcaceae incertae sedis</taxon>
        <taxon>Candidatus Avidehalobacter</taxon>
    </lineage>
</organism>
<proteinExistence type="predicted"/>
<accession>A0A9D1KYS2</accession>
<gene>
    <name evidence="2" type="ORF">IAB00_00100</name>
</gene>
<comment type="caution">
    <text evidence="2">The sequence shown here is derived from an EMBL/GenBank/DDBJ whole genome shotgun (WGS) entry which is preliminary data.</text>
</comment>
<sequence length="192" mass="20669">MQAATAKRNMTEAERRRYAFRVYEHAGDDMAEARAKAKQQAAANRRAKVNLMVGVFAVFLLSMGYMLLNTQVTVIGYEINQQMAANNELANDNTRLVLEIEQATSPEKVAGFAVEHFNMVTATDESVIYYDAAAAGNTAGNIRTGMAVDQAALGFGTLEVIDEGGSESLIESIGTFLQQLTSGSGVQLGMSD</sequence>
<keyword evidence="1" id="KW-0812">Transmembrane</keyword>
<dbReference type="Proteomes" id="UP000824124">
    <property type="component" value="Unassembled WGS sequence"/>
</dbReference>
<evidence type="ECO:0000313" key="2">
    <source>
        <dbReference type="EMBL" id="HIU09646.1"/>
    </source>
</evidence>
<protein>
    <recommendedName>
        <fullName evidence="4">Cell division protein FtsL</fullName>
    </recommendedName>
</protein>
<keyword evidence="1" id="KW-0472">Membrane</keyword>
<evidence type="ECO:0008006" key="4">
    <source>
        <dbReference type="Google" id="ProtNLM"/>
    </source>
</evidence>